<dbReference type="InterPro" id="IPR002173">
    <property type="entry name" value="Carboh/pur_kinase_PfkB_CS"/>
</dbReference>
<evidence type="ECO:0000256" key="5">
    <source>
        <dbReference type="ARBA" id="ARBA00022840"/>
    </source>
</evidence>
<protein>
    <submittedName>
        <fullName evidence="7">Fructokinase</fullName>
    </submittedName>
</protein>
<evidence type="ECO:0000256" key="4">
    <source>
        <dbReference type="ARBA" id="ARBA00022777"/>
    </source>
</evidence>
<dbReference type="Proteomes" id="UP000323537">
    <property type="component" value="Unassembled WGS sequence"/>
</dbReference>
<accession>A0A1I2ZJH3</accession>
<dbReference type="InterPro" id="IPR050306">
    <property type="entry name" value="PfkB_Carbo_kinase"/>
</dbReference>
<dbReference type="EMBL" id="FOPZ01000002">
    <property type="protein sequence ID" value="SFH37639.1"/>
    <property type="molecule type" value="Genomic_DNA"/>
</dbReference>
<dbReference type="Pfam" id="PF00294">
    <property type="entry name" value="PfkB"/>
    <property type="match status" value="1"/>
</dbReference>
<dbReference type="GO" id="GO:0005524">
    <property type="term" value="F:ATP binding"/>
    <property type="evidence" value="ECO:0007669"/>
    <property type="project" value="UniProtKB-KW"/>
</dbReference>
<dbReference type="Gene3D" id="3.40.1190.20">
    <property type="match status" value="1"/>
</dbReference>
<proteinExistence type="inferred from homology"/>
<dbReference type="InterPro" id="IPR029056">
    <property type="entry name" value="Ribokinase-like"/>
</dbReference>
<gene>
    <name evidence="7" type="ORF">SAMN04488066_102142</name>
</gene>
<dbReference type="PROSITE" id="PS00584">
    <property type="entry name" value="PFKB_KINASES_2"/>
    <property type="match status" value="1"/>
</dbReference>
<dbReference type="GO" id="GO:0016301">
    <property type="term" value="F:kinase activity"/>
    <property type="evidence" value="ECO:0007669"/>
    <property type="project" value="UniProtKB-KW"/>
</dbReference>
<keyword evidence="4 7" id="KW-0418">Kinase</keyword>
<evidence type="ECO:0000256" key="3">
    <source>
        <dbReference type="ARBA" id="ARBA00022741"/>
    </source>
</evidence>
<keyword evidence="2" id="KW-0808">Transferase</keyword>
<dbReference type="RefSeq" id="WP_149783301.1">
    <property type="nucleotide sequence ID" value="NZ_BAAADP010000005.1"/>
</dbReference>
<feature type="domain" description="Carbohydrate kinase PfkB" evidence="6">
    <location>
        <begin position="1"/>
        <end position="316"/>
    </location>
</feature>
<evidence type="ECO:0000313" key="7">
    <source>
        <dbReference type="EMBL" id="SFH37639.1"/>
    </source>
</evidence>
<dbReference type="InterPro" id="IPR011611">
    <property type="entry name" value="PfkB_dom"/>
</dbReference>
<comment type="similarity">
    <text evidence="1">Belongs to the carbohydrate kinase PfkB family.</text>
</comment>
<evidence type="ECO:0000259" key="6">
    <source>
        <dbReference type="Pfam" id="PF00294"/>
    </source>
</evidence>
<dbReference type="OrthoDB" id="124714at2157"/>
<name>A0A1I2ZJH3_9EURY</name>
<evidence type="ECO:0000313" key="8">
    <source>
        <dbReference type="Proteomes" id="UP000323537"/>
    </source>
</evidence>
<keyword evidence="8" id="KW-1185">Reference proteome</keyword>
<evidence type="ECO:0000256" key="2">
    <source>
        <dbReference type="ARBA" id="ARBA00022679"/>
    </source>
</evidence>
<keyword evidence="3" id="KW-0547">Nucleotide-binding</keyword>
<organism evidence="7 8">
    <name type="scientific">Halorubrum aquaticum</name>
    <dbReference type="NCBI Taxonomy" id="387340"/>
    <lineage>
        <taxon>Archaea</taxon>
        <taxon>Methanobacteriati</taxon>
        <taxon>Methanobacteriota</taxon>
        <taxon>Stenosarchaea group</taxon>
        <taxon>Halobacteria</taxon>
        <taxon>Halobacteriales</taxon>
        <taxon>Haloferacaceae</taxon>
        <taxon>Halorubrum</taxon>
    </lineage>
</organism>
<sequence length="329" mass="34420">MTRLLVAGETLIDFVPEGHGALDAVETFHRRAGGAPANVAVGLARLEEPPLFWTRVGDGPFGDYLVRTLAEAGVREDLIERDPDADTTLVFVSLDPDADRSFSFHRNGTADTRMRPGSVDDDVLADVEWVHAGGVVLADEPSRTATFDLLSRANEVEDAVVSFDPNARPELFEGTDFVDTCRRAFDLADVVKATAEDLVAAGITDPTAGDGDAAELARAVCDLGPHTALLTRGPDGALARSTPDAPWNPTDEPIVVEHGGYPVDPVDTTGAGDAFTAGAIAALSAGESVQEALAFANAVAARSTTAKGAMTALPTRSEVESFRDAHGSA</sequence>
<reference evidence="7 8" key="1">
    <citation type="submission" date="2016-10" db="EMBL/GenBank/DDBJ databases">
        <authorList>
            <person name="Varghese N."/>
            <person name="Submissions S."/>
        </authorList>
    </citation>
    <scope>NUCLEOTIDE SEQUENCE [LARGE SCALE GENOMIC DNA]</scope>
    <source>
        <strain evidence="7 8">CGMCC 1.6377</strain>
    </source>
</reference>
<keyword evidence="5" id="KW-0067">ATP-binding</keyword>
<dbReference type="PANTHER" id="PTHR43085:SF1">
    <property type="entry name" value="PSEUDOURIDINE KINASE-RELATED"/>
    <property type="match status" value="1"/>
</dbReference>
<evidence type="ECO:0000256" key="1">
    <source>
        <dbReference type="ARBA" id="ARBA00010688"/>
    </source>
</evidence>
<dbReference type="SUPFAM" id="SSF53613">
    <property type="entry name" value="Ribokinase-like"/>
    <property type="match status" value="1"/>
</dbReference>
<dbReference type="CDD" id="cd01167">
    <property type="entry name" value="bac_FRK"/>
    <property type="match status" value="1"/>
</dbReference>
<dbReference type="AlphaFoldDB" id="A0A1I2ZJH3"/>
<dbReference type="PANTHER" id="PTHR43085">
    <property type="entry name" value="HEXOKINASE FAMILY MEMBER"/>
    <property type="match status" value="1"/>
</dbReference>